<protein>
    <submittedName>
        <fullName evidence="2">Uncharacterized protein</fullName>
    </submittedName>
</protein>
<keyword evidence="3" id="KW-1185">Reference proteome</keyword>
<dbReference type="Proteomes" id="UP000277811">
    <property type="component" value="Unassembled WGS sequence"/>
</dbReference>
<reference evidence="2 3" key="1">
    <citation type="submission" date="2018-06" db="EMBL/GenBank/DDBJ databases">
        <authorList>
            <person name="Strepis N."/>
        </authorList>
    </citation>
    <scope>NUCLEOTIDE SEQUENCE [LARGE SCALE GENOMIC DNA]</scope>
    <source>
        <strain evidence="2">LUCI</strain>
    </source>
</reference>
<feature type="region of interest" description="Disordered" evidence="1">
    <location>
        <begin position="100"/>
        <end position="130"/>
    </location>
</feature>
<accession>A0A498RCE8</accession>
<gene>
    <name evidence="2" type="ORF">LUCI_3865</name>
</gene>
<sequence length="147" mass="16421">MDIMEQAIHKLDTELETAADDRGYLFAINQMVRALLLEDESYAEKVLEEPHTLKRAYKVMRHIAQKNRGGAACVCIAPDEAQDIIGRFYGFWGEPFDFDPDEAPKRPIPPAAKRTHAPTVLKSQPIPAAANKPAGQLNQIDLFYGEA</sequence>
<name>A0A498RCE8_9FIRM</name>
<evidence type="ECO:0000313" key="3">
    <source>
        <dbReference type="Proteomes" id="UP000277811"/>
    </source>
</evidence>
<dbReference type="OrthoDB" id="3034683at2"/>
<dbReference type="EMBL" id="UPPP01000094">
    <property type="protein sequence ID" value="VBB08587.1"/>
    <property type="molecule type" value="Genomic_DNA"/>
</dbReference>
<evidence type="ECO:0000256" key="1">
    <source>
        <dbReference type="SAM" id="MobiDB-lite"/>
    </source>
</evidence>
<evidence type="ECO:0000313" key="2">
    <source>
        <dbReference type="EMBL" id="VBB08587.1"/>
    </source>
</evidence>
<dbReference type="RefSeq" id="WP_122629464.1">
    <property type="nucleotide sequence ID" value="NZ_UPPP01000094.1"/>
</dbReference>
<dbReference type="AlphaFoldDB" id="A0A498RCE8"/>
<organism evidence="2 3">
    <name type="scientific">Lucifera butyrica</name>
    <dbReference type="NCBI Taxonomy" id="1351585"/>
    <lineage>
        <taxon>Bacteria</taxon>
        <taxon>Bacillati</taxon>
        <taxon>Bacillota</taxon>
        <taxon>Negativicutes</taxon>
        <taxon>Veillonellales</taxon>
        <taxon>Veillonellaceae</taxon>
        <taxon>Lucifera</taxon>
    </lineage>
</organism>
<proteinExistence type="predicted"/>